<keyword evidence="2" id="KW-1185">Reference proteome</keyword>
<dbReference type="GO" id="GO:0003677">
    <property type="term" value="F:DNA binding"/>
    <property type="evidence" value="ECO:0007669"/>
    <property type="project" value="TreeGrafter"/>
</dbReference>
<dbReference type="AlphaFoldDB" id="A0A177BCR9"/>
<sequence>MNSKLKRKKILCVKKKILDDLKKFKQSYICDKYKLSSSTVSDIKKNEQNIIIAFNENIFNGLNNDVVRINNKRKNFDQTLITSLSKLRENNIPLSGIILKEQAILINNSNGSHRENFKASDDETALFYKKLPNKSYIIKSDDPRRKLKENKEKITVLLCCSTQGEKIKPLFKKKMRRDLRNTLSRFDTNSVVENNPGHSHALAASTSSVISDEAGFVDTSEFEAFSDFFRSKEEKYSPLDIYNCDETPVFLILEHTFYQIVINLVENNGKVTDEFPAYDEN</sequence>
<dbReference type="PANTHER" id="PTHR19303">
    <property type="entry name" value="TRANSPOSON"/>
    <property type="match status" value="1"/>
</dbReference>
<dbReference type="Gene3D" id="1.10.10.60">
    <property type="entry name" value="Homeodomain-like"/>
    <property type="match status" value="1"/>
</dbReference>
<protein>
    <recommendedName>
        <fullName evidence="3">HTH psq-type domain-containing protein</fullName>
    </recommendedName>
</protein>
<accession>A0A177BCR9</accession>
<evidence type="ECO:0000313" key="1">
    <source>
        <dbReference type="EMBL" id="OAF72098.1"/>
    </source>
</evidence>
<dbReference type="PANTHER" id="PTHR19303:SF73">
    <property type="entry name" value="PROTEIN PDC2"/>
    <property type="match status" value="1"/>
</dbReference>
<dbReference type="EMBL" id="LWCA01000005">
    <property type="protein sequence ID" value="OAF72098.1"/>
    <property type="molecule type" value="Genomic_DNA"/>
</dbReference>
<dbReference type="GO" id="GO:0005634">
    <property type="term" value="C:nucleus"/>
    <property type="evidence" value="ECO:0007669"/>
    <property type="project" value="TreeGrafter"/>
</dbReference>
<proteinExistence type="predicted"/>
<dbReference type="Proteomes" id="UP000078046">
    <property type="component" value="Unassembled WGS sequence"/>
</dbReference>
<evidence type="ECO:0000313" key="2">
    <source>
        <dbReference type="Proteomes" id="UP000078046"/>
    </source>
</evidence>
<dbReference type="OrthoDB" id="9909311at2759"/>
<dbReference type="InterPro" id="IPR050863">
    <property type="entry name" value="CenT-Element_Derived"/>
</dbReference>
<gene>
    <name evidence="1" type="ORF">A3Q56_00142</name>
</gene>
<reference evidence="1 2" key="1">
    <citation type="submission" date="2016-04" db="EMBL/GenBank/DDBJ databases">
        <title>The genome of Intoshia linei affirms orthonectids as highly simplified spiralians.</title>
        <authorList>
            <person name="Mikhailov K.V."/>
            <person name="Slusarev G.S."/>
            <person name="Nikitin M.A."/>
            <person name="Logacheva M.D."/>
            <person name="Penin A."/>
            <person name="Aleoshin V."/>
            <person name="Panchin Y.V."/>
        </authorList>
    </citation>
    <scope>NUCLEOTIDE SEQUENCE [LARGE SCALE GENOMIC DNA]</scope>
    <source>
        <strain evidence="1">Intl2013</strain>
        <tissue evidence="1">Whole animal</tissue>
    </source>
</reference>
<name>A0A177BCR9_9BILA</name>
<organism evidence="1 2">
    <name type="scientific">Intoshia linei</name>
    <dbReference type="NCBI Taxonomy" id="1819745"/>
    <lineage>
        <taxon>Eukaryota</taxon>
        <taxon>Metazoa</taxon>
        <taxon>Spiralia</taxon>
        <taxon>Lophotrochozoa</taxon>
        <taxon>Mesozoa</taxon>
        <taxon>Orthonectida</taxon>
        <taxon>Rhopaluridae</taxon>
        <taxon>Intoshia</taxon>
    </lineage>
</organism>
<comment type="caution">
    <text evidence="1">The sequence shown here is derived from an EMBL/GenBank/DDBJ whole genome shotgun (WGS) entry which is preliminary data.</text>
</comment>
<evidence type="ECO:0008006" key="3">
    <source>
        <dbReference type="Google" id="ProtNLM"/>
    </source>
</evidence>